<sequence length="475" mass="53148">MEWLTWLDAPHAELARQVLQRGTALIFAVAFLSTLLQFPALAGERGLSPAPRFIAAGGLDSLPSLFRIRYSDRLLRTLCLICIAIALALVAGLPQAGPPWLPMLAFLILWAVYLSILPIGQTFWGYGWELLLVEAGFTVAFLGSHEVAPPIPILLLVCWLVFRLELGAGLIKIRGGREWRDLTALAFHHETQPMPGPLSRRAHLLPRWFHKGEVLGNHVAQLGAPWLLFLPQPIASIGAAVIIATQGWLVLTGNFAWLNWLTIALAFAAVDDRVVAWLVPAWDASHDYAPTPAWFQVVVLAVAVLVVALSIPAARNLLSRRQLMNASFNRFRIANAYGAFGTVTKRRDEVIVEGTESEAPDAGWQEYGFRGKPGDPARRPPWLAPHHERLGWQLWFLALGARGPWFPVLLERLLEADPATLRLLAHDPFDGQPPHWIRARTFRYRFATHEERRRTGLTWIREEVGTLVAPIRRRT</sequence>
<feature type="transmembrane region" description="Helical" evidence="7">
    <location>
        <begin position="24"/>
        <end position="42"/>
    </location>
</feature>
<gene>
    <name evidence="10" type="ORF">GCM10010968_02940</name>
</gene>
<organism evidence="10 11">
    <name type="scientific">Agrococcus terreus</name>
    <dbReference type="NCBI Taxonomy" id="574649"/>
    <lineage>
        <taxon>Bacteria</taxon>
        <taxon>Bacillati</taxon>
        <taxon>Actinomycetota</taxon>
        <taxon>Actinomycetes</taxon>
        <taxon>Micrococcales</taxon>
        <taxon>Microbacteriaceae</taxon>
        <taxon>Agrococcus</taxon>
    </lineage>
</organism>
<dbReference type="InterPro" id="IPR057434">
    <property type="entry name" value="LMF1/2_N"/>
</dbReference>
<protein>
    <submittedName>
        <fullName evidence="10">Membrane protein</fullName>
    </submittedName>
</protein>
<evidence type="ECO:0000256" key="7">
    <source>
        <dbReference type="SAM" id="Phobius"/>
    </source>
</evidence>
<dbReference type="EMBL" id="BMLM01000001">
    <property type="protein sequence ID" value="GGN77858.1"/>
    <property type="molecule type" value="Genomic_DNA"/>
</dbReference>
<feature type="transmembrane region" description="Helical" evidence="7">
    <location>
        <begin position="248"/>
        <end position="270"/>
    </location>
</feature>
<accession>A0ABQ2KCW4</accession>
<feature type="transmembrane region" description="Helical" evidence="7">
    <location>
        <begin position="74"/>
        <end position="94"/>
    </location>
</feature>
<dbReference type="RefSeq" id="WP_188715288.1">
    <property type="nucleotide sequence ID" value="NZ_BAABBD010000001.1"/>
</dbReference>
<dbReference type="Proteomes" id="UP000626982">
    <property type="component" value="Unassembled WGS sequence"/>
</dbReference>
<comment type="subcellular location">
    <subcellularLocation>
        <location evidence="1">Endoplasmic reticulum membrane</location>
        <topology evidence="1">Multi-pass membrane protein</topology>
    </subcellularLocation>
</comment>
<feature type="domain" description="Lipase maturation factor 1/2 C-terminal" evidence="9">
    <location>
        <begin position="333"/>
        <end position="467"/>
    </location>
</feature>
<keyword evidence="11" id="KW-1185">Reference proteome</keyword>
<dbReference type="Pfam" id="PF06762">
    <property type="entry name" value="LMF1"/>
    <property type="match status" value="1"/>
</dbReference>
<proteinExistence type="inferred from homology"/>
<evidence type="ECO:0000313" key="10">
    <source>
        <dbReference type="EMBL" id="GGN77858.1"/>
    </source>
</evidence>
<evidence type="ECO:0000256" key="6">
    <source>
        <dbReference type="ARBA" id="ARBA00023136"/>
    </source>
</evidence>
<dbReference type="Pfam" id="PF25179">
    <property type="entry name" value="LMF1_C"/>
    <property type="match status" value="1"/>
</dbReference>
<comment type="similarity">
    <text evidence="2">Belongs to the lipase maturation factor family.</text>
</comment>
<dbReference type="InterPro" id="IPR057433">
    <property type="entry name" value="LMF1/2_C"/>
</dbReference>
<evidence type="ECO:0000259" key="9">
    <source>
        <dbReference type="Pfam" id="PF25179"/>
    </source>
</evidence>
<name>A0ABQ2KCW4_9MICO</name>
<feature type="transmembrane region" description="Helical" evidence="7">
    <location>
        <begin position="100"/>
        <end position="119"/>
    </location>
</feature>
<evidence type="ECO:0000256" key="1">
    <source>
        <dbReference type="ARBA" id="ARBA00004477"/>
    </source>
</evidence>
<feature type="domain" description="Lipase maturation factor 1/2 N-terminal" evidence="8">
    <location>
        <begin position="126"/>
        <end position="276"/>
    </location>
</feature>
<evidence type="ECO:0000256" key="4">
    <source>
        <dbReference type="ARBA" id="ARBA00022824"/>
    </source>
</evidence>
<keyword evidence="4" id="KW-0256">Endoplasmic reticulum</keyword>
<evidence type="ECO:0000256" key="5">
    <source>
        <dbReference type="ARBA" id="ARBA00022989"/>
    </source>
</evidence>
<reference evidence="11" key="1">
    <citation type="journal article" date="2019" name="Int. J. Syst. Evol. Microbiol.">
        <title>The Global Catalogue of Microorganisms (GCM) 10K type strain sequencing project: providing services to taxonomists for standard genome sequencing and annotation.</title>
        <authorList>
            <consortium name="The Broad Institute Genomics Platform"/>
            <consortium name="The Broad Institute Genome Sequencing Center for Infectious Disease"/>
            <person name="Wu L."/>
            <person name="Ma J."/>
        </authorList>
    </citation>
    <scope>NUCLEOTIDE SEQUENCE [LARGE SCALE GENOMIC DNA]</scope>
    <source>
        <strain evidence="11">CGMCC 1.6960</strain>
    </source>
</reference>
<dbReference type="PANTHER" id="PTHR14463:SF10">
    <property type="entry name" value="LIPASE MATURATION FACTOR 1"/>
    <property type="match status" value="1"/>
</dbReference>
<feature type="transmembrane region" description="Helical" evidence="7">
    <location>
        <begin position="151"/>
        <end position="171"/>
    </location>
</feature>
<keyword evidence="3 7" id="KW-0812">Transmembrane</keyword>
<dbReference type="PANTHER" id="PTHR14463">
    <property type="entry name" value="LIPASE MATURATION FACTOR"/>
    <property type="match status" value="1"/>
</dbReference>
<feature type="transmembrane region" description="Helical" evidence="7">
    <location>
        <begin position="293"/>
        <end position="314"/>
    </location>
</feature>
<evidence type="ECO:0000256" key="3">
    <source>
        <dbReference type="ARBA" id="ARBA00022692"/>
    </source>
</evidence>
<evidence type="ECO:0000313" key="11">
    <source>
        <dbReference type="Proteomes" id="UP000626982"/>
    </source>
</evidence>
<keyword evidence="5 7" id="KW-1133">Transmembrane helix</keyword>
<comment type="caution">
    <text evidence="10">The sequence shown here is derived from an EMBL/GenBank/DDBJ whole genome shotgun (WGS) entry which is preliminary data.</text>
</comment>
<evidence type="ECO:0000256" key="2">
    <source>
        <dbReference type="ARBA" id="ARBA00005512"/>
    </source>
</evidence>
<evidence type="ECO:0000259" key="8">
    <source>
        <dbReference type="Pfam" id="PF06762"/>
    </source>
</evidence>
<dbReference type="InterPro" id="IPR009613">
    <property type="entry name" value="LMF"/>
</dbReference>
<keyword evidence="6 7" id="KW-0472">Membrane</keyword>